<dbReference type="OrthoDB" id="9799122at2"/>
<dbReference type="GO" id="GO:0016491">
    <property type="term" value="F:oxidoreductase activity"/>
    <property type="evidence" value="ECO:0007669"/>
    <property type="project" value="InterPro"/>
</dbReference>
<gene>
    <name evidence="2" type="ORF">CGZ94_13545</name>
</gene>
<protein>
    <submittedName>
        <fullName evidence="2">Protein-disulfide isomerase</fullName>
    </submittedName>
</protein>
<keyword evidence="3" id="KW-1185">Reference proteome</keyword>
<dbReference type="InterPro" id="IPR001853">
    <property type="entry name" value="DSBA-like_thioredoxin_dom"/>
</dbReference>
<proteinExistence type="predicted"/>
<dbReference type="InterPro" id="IPR036249">
    <property type="entry name" value="Thioredoxin-like_sf"/>
</dbReference>
<organism evidence="2 3">
    <name type="scientific">Enemella evansiae</name>
    <dbReference type="NCBI Taxonomy" id="2016499"/>
    <lineage>
        <taxon>Bacteria</taxon>
        <taxon>Bacillati</taxon>
        <taxon>Actinomycetota</taxon>
        <taxon>Actinomycetes</taxon>
        <taxon>Propionibacteriales</taxon>
        <taxon>Propionibacteriaceae</taxon>
        <taxon>Enemella</taxon>
    </lineage>
</organism>
<dbReference type="AlphaFoldDB" id="A0A255GFC3"/>
<accession>A0A255GFC3</accession>
<evidence type="ECO:0000313" key="2">
    <source>
        <dbReference type="EMBL" id="OYO13003.1"/>
    </source>
</evidence>
<dbReference type="Gene3D" id="3.40.30.10">
    <property type="entry name" value="Glutaredoxin"/>
    <property type="match status" value="1"/>
</dbReference>
<dbReference type="Proteomes" id="UP000215896">
    <property type="component" value="Unassembled WGS sequence"/>
</dbReference>
<dbReference type="CDD" id="cd03024">
    <property type="entry name" value="DsbA_FrnE"/>
    <property type="match status" value="1"/>
</dbReference>
<dbReference type="SUPFAM" id="SSF52833">
    <property type="entry name" value="Thioredoxin-like"/>
    <property type="match status" value="1"/>
</dbReference>
<reference evidence="2 3" key="1">
    <citation type="submission" date="2017-07" db="EMBL/GenBank/DDBJ databases">
        <title>Draft whole genome sequences of clinical Proprionibacteriaceae strains.</title>
        <authorList>
            <person name="Bernier A.-M."/>
            <person name="Bernard K."/>
            <person name="Domingo M.-C."/>
        </authorList>
    </citation>
    <scope>NUCLEOTIDE SEQUENCE [LARGE SCALE GENOMIC DNA]</scope>
    <source>
        <strain evidence="2 3">NML 030167</strain>
    </source>
</reference>
<comment type="caution">
    <text evidence="2">The sequence shown here is derived from an EMBL/GenBank/DDBJ whole genome shotgun (WGS) entry which is preliminary data.</text>
</comment>
<feature type="domain" description="DSBA-like thioredoxin" evidence="1">
    <location>
        <begin position="2"/>
        <end position="204"/>
    </location>
</feature>
<dbReference type="EMBL" id="NMVO01000014">
    <property type="protein sequence ID" value="OYO13003.1"/>
    <property type="molecule type" value="Genomic_DNA"/>
</dbReference>
<dbReference type="PANTHER" id="PTHR13887">
    <property type="entry name" value="GLUTATHIONE S-TRANSFERASE KAPPA"/>
    <property type="match status" value="1"/>
</dbReference>
<evidence type="ECO:0000313" key="3">
    <source>
        <dbReference type="Proteomes" id="UP000215896"/>
    </source>
</evidence>
<dbReference type="PANTHER" id="PTHR13887:SF41">
    <property type="entry name" value="THIOREDOXIN SUPERFAMILY PROTEIN"/>
    <property type="match status" value="1"/>
</dbReference>
<name>A0A255GFC3_9ACTN</name>
<evidence type="ECO:0000259" key="1">
    <source>
        <dbReference type="Pfam" id="PF01323"/>
    </source>
</evidence>
<dbReference type="Pfam" id="PF01323">
    <property type="entry name" value="DSBA"/>
    <property type="match status" value="1"/>
</dbReference>
<sequence length="232" mass="24898">MTIEVWSDVACPFCYLGEQNLELALEYFAHRDQVEIVARSFELDPTAPVGEHRPMVEALAEKFGTSPAQVAAMQRGIAERAKAAGLAYDTSDAQITNTFDAHRLVHLAAESGKGMELLRALMQGYFAEGLRAGDPEALVAVARRVGLDETRVREVLAGDDYADAVRADQQRARSIGVSGVPFFLIADRYALSGAQPVATFASALDQAWAAEHPIQVIGDADGAVCTDDSCAI</sequence>
<keyword evidence="2" id="KW-0413">Isomerase</keyword>
<dbReference type="GO" id="GO:0016853">
    <property type="term" value="F:isomerase activity"/>
    <property type="evidence" value="ECO:0007669"/>
    <property type="project" value="UniProtKB-KW"/>
</dbReference>